<gene>
    <name evidence="2" type="ORF">WN55_02966</name>
</gene>
<proteinExistence type="predicted"/>
<protein>
    <submittedName>
        <fullName evidence="2">Uncharacterized protein</fullName>
    </submittedName>
</protein>
<feature type="region of interest" description="Disordered" evidence="1">
    <location>
        <begin position="18"/>
        <end position="41"/>
    </location>
</feature>
<accession>A0A154PHL3</accession>
<feature type="region of interest" description="Disordered" evidence="1">
    <location>
        <begin position="85"/>
        <end position="165"/>
    </location>
</feature>
<organism evidence="2 3">
    <name type="scientific">Dufourea novaeangliae</name>
    <name type="common">Sweat bee</name>
    <dbReference type="NCBI Taxonomy" id="178035"/>
    <lineage>
        <taxon>Eukaryota</taxon>
        <taxon>Metazoa</taxon>
        <taxon>Ecdysozoa</taxon>
        <taxon>Arthropoda</taxon>
        <taxon>Hexapoda</taxon>
        <taxon>Insecta</taxon>
        <taxon>Pterygota</taxon>
        <taxon>Neoptera</taxon>
        <taxon>Endopterygota</taxon>
        <taxon>Hymenoptera</taxon>
        <taxon>Apocrita</taxon>
        <taxon>Aculeata</taxon>
        <taxon>Apoidea</taxon>
        <taxon>Anthophila</taxon>
        <taxon>Halictidae</taxon>
        <taxon>Rophitinae</taxon>
        <taxon>Dufourea</taxon>
    </lineage>
</organism>
<dbReference type="Proteomes" id="UP000076502">
    <property type="component" value="Unassembled WGS sequence"/>
</dbReference>
<evidence type="ECO:0000313" key="3">
    <source>
        <dbReference type="Proteomes" id="UP000076502"/>
    </source>
</evidence>
<evidence type="ECO:0000256" key="1">
    <source>
        <dbReference type="SAM" id="MobiDB-lite"/>
    </source>
</evidence>
<feature type="compositionally biased region" description="Polar residues" evidence="1">
    <location>
        <begin position="88"/>
        <end position="111"/>
    </location>
</feature>
<feature type="compositionally biased region" description="Low complexity" evidence="1">
    <location>
        <begin position="23"/>
        <end position="36"/>
    </location>
</feature>
<keyword evidence="3" id="KW-1185">Reference proteome</keyword>
<evidence type="ECO:0000313" key="2">
    <source>
        <dbReference type="EMBL" id="KZC11366.1"/>
    </source>
</evidence>
<name>A0A154PHL3_DUFNO</name>
<feature type="compositionally biased region" description="Polar residues" evidence="1">
    <location>
        <begin position="142"/>
        <end position="152"/>
    </location>
</feature>
<feature type="non-terminal residue" evidence="2">
    <location>
        <position position="292"/>
    </location>
</feature>
<dbReference type="EMBL" id="KQ434912">
    <property type="protein sequence ID" value="KZC11366.1"/>
    <property type="molecule type" value="Genomic_DNA"/>
</dbReference>
<feature type="compositionally biased region" description="Low complexity" evidence="1">
    <location>
        <begin position="153"/>
        <end position="165"/>
    </location>
</feature>
<feature type="non-terminal residue" evidence="2">
    <location>
        <position position="1"/>
    </location>
</feature>
<dbReference type="OrthoDB" id="116380at2759"/>
<dbReference type="AlphaFoldDB" id="A0A154PHL3"/>
<reference evidence="2 3" key="1">
    <citation type="submission" date="2015-07" db="EMBL/GenBank/DDBJ databases">
        <title>The genome of Dufourea novaeangliae.</title>
        <authorList>
            <person name="Pan H."/>
            <person name="Kapheim K."/>
        </authorList>
    </citation>
    <scope>NUCLEOTIDE SEQUENCE [LARGE SCALE GENOMIC DNA]</scope>
    <source>
        <strain evidence="2">0120121106</strain>
        <tissue evidence="2">Whole body</tissue>
    </source>
</reference>
<dbReference type="STRING" id="178035.A0A154PHL3"/>
<feature type="compositionally biased region" description="Low complexity" evidence="1">
    <location>
        <begin position="112"/>
        <end position="141"/>
    </location>
</feature>
<sequence>QLRVIRAFKSTLEDLEERRSVHSLHSLHSMRSSRSHTGPRPLSDFTYIDEDPTNTGQTANNTMTGKLSNRITAAEQLLDHHLNHHYHQQQAHRTNNSSTSPLLLTVSGTQGNNPYNHHNTINNTTNDNRTNNSANNNPNHTQQQLQSSNTRDSNNTGNSPLLSSNNLALPELTKLVIGGELQERLIPVPYSKSSTDQAVSAPLCSISFFTFAKNLLFSIRVVNAFRQGLDARYTSEHSSTTLAEVLRKQSSLNKRLSQTSSIEYADNNPDELTIPEIDVERLSSHSHTETAV</sequence>